<protein>
    <recommendedName>
        <fullName evidence="6">Bms1-type G domain-containing protein</fullName>
    </recommendedName>
</protein>
<dbReference type="Pfam" id="PF04950">
    <property type="entry name" value="RIBIOP_C"/>
    <property type="match status" value="1"/>
</dbReference>
<dbReference type="EMBL" id="JADNRY010000044">
    <property type="protein sequence ID" value="KAF9070091.1"/>
    <property type="molecule type" value="Genomic_DNA"/>
</dbReference>
<dbReference type="SMART" id="SM01362">
    <property type="entry name" value="DUF663"/>
    <property type="match status" value="1"/>
</dbReference>
<dbReference type="GO" id="GO:0005730">
    <property type="term" value="C:nucleolus"/>
    <property type="evidence" value="ECO:0007669"/>
    <property type="project" value="UniProtKB-SubCell"/>
</dbReference>
<evidence type="ECO:0000313" key="7">
    <source>
        <dbReference type="EMBL" id="KAF9070091.1"/>
    </source>
</evidence>
<dbReference type="InterPro" id="IPR030387">
    <property type="entry name" value="G_Bms1/Tsr1_dom"/>
</dbReference>
<evidence type="ECO:0000256" key="5">
    <source>
        <dbReference type="SAM" id="MobiDB-lite"/>
    </source>
</evidence>
<evidence type="ECO:0000256" key="1">
    <source>
        <dbReference type="ARBA" id="ARBA00004604"/>
    </source>
</evidence>
<evidence type="ECO:0000256" key="4">
    <source>
        <dbReference type="ARBA" id="ARBA00038288"/>
    </source>
</evidence>
<comment type="subcellular location">
    <subcellularLocation>
        <location evidence="1">Nucleus</location>
        <location evidence="1">Nucleolus</location>
    </subcellularLocation>
</comment>
<comment type="similarity">
    <text evidence="4">Belongs to the TRAFAC class translation factor GTPase superfamily. Bms1-like GTPase family. TSR1 subfamily.</text>
</comment>
<reference evidence="7" key="1">
    <citation type="submission" date="2020-11" db="EMBL/GenBank/DDBJ databases">
        <authorList>
            <consortium name="DOE Joint Genome Institute"/>
            <person name="Ahrendt S."/>
            <person name="Riley R."/>
            <person name="Andreopoulos W."/>
            <person name="Labutti K."/>
            <person name="Pangilinan J."/>
            <person name="Ruiz-Duenas F.J."/>
            <person name="Barrasa J.M."/>
            <person name="Sanchez-Garcia M."/>
            <person name="Camarero S."/>
            <person name="Miyauchi S."/>
            <person name="Serrano A."/>
            <person name="Linde D."/>
            <person name="Babiker R."/>
            <person name="Drula E."/>
            <person name="Ayuso-Fernandez I."/>
            <person name="Pacheco R."/>
            <person name="Padilla G."/>
            <person name="Ferreira P."/>
            <person name="Barriuso J."/>
            <person name="Kellner H."/>
            <person name="Castanera R."/>
            <person name="Alfaro M."/>
            <person name="Ramirez L."/>
            <person name="Pisabarro A.G."/>
            <person name="Kuo A."/>
            <person name="Tritt A."/>
            <person name="Lipzen A."/>
            <person name="He G."/>
            <person name="Yan M."/>
            <person name="Ng V."/>
            <person name="Cullen D."/>
            <person name="Martin F."/>
            <person name="Rosso M.-N."/>
            <person name="Henrissat B."/>
            <person name="Hibbett D."/>
            <person name="Martinez A.T."/>
            <person name="Grigoriev I.V."/>
        </authorList>
    </citation>
    <scope>NUCLEOTIDE SEQUENCE</scope>
    <source>
        <strain evidence="7">AH 40177</strain>
    </source>
</reference>
<organism evidence="7 8">
    <name type="scientific">Rhodocollybia butyracea</name>
    <dbReference type="NCBI Taxonomy" id="206335"/>
    <lineage>
        <taxon>Eukaryota</taxon>
        <taxon>Fungi</taxon>
        <taxon>Dikarya</taxon>
        <taxon>Basidiomycota</taxon>
        <taxon>Agaricomycotina</taxon>
        <taxon>Agaricomycetes</taxon>
        <taxon>Agaricomycetidae</taxon>
        <taxon>Agaricales</taxon>
        <taxon>Marasmiineae</taxon>
        <taxon>Omphalotaceae</taxon>
        <taxon>Rhodocollybia</taxon>
    </lineage>
</organism>
<dbReference type="GO" id="GO:0003924">
    <property type="term" value="F:GTPase activity"/>
    <property type="evidence" value="ECO:0007669"/>
    <property type="project" value="TreeGrafter"/>
</dbReference>
<evidence type="ECO:0000313" key="8">
    <source>
        <dbReference type="Proteomes" id="UP000772434"/>
    </source>
</evidence>
<dbReference type="InterPro" id="IPR012948">
    <property type="entry name" value="AARP2CN"/>
</dbReference>
<dbReference type="Proteomes" id="UP000772434">
    <property type="component" value="Unassembled WGS sequence"/>
</dbReference>
<dbReference type="OrthoDB" id="119302at2759"/>
<dbReference type="GO" id="GO:0030688">
    <property type="term" value="C:preribosome, small subunit precursor"/>
    <property type="evidence" value="ECO:0007669"/>
    <property type="project" value="TreeGrafter"/>
</dbReference>
<dbReference type="GO" id="GO:0005525">
    <property type="term" value="F:GTP binding"/>
    <property type="evidence" value="ECO:0007669"/>
    <property type="project" value="TreeGrafter"/>
</dbReference>
<feature type="compositionally biased region" description="Polar residues" evidence="5">
    <location>
        <begin position="9"/>
        <end position="18"/>
    </location>
</feature>
<dbReference type="SMART" id="SM00785">
    <property type="entry name" value="AARP2CN"/>
    <property type="match status" value="1"/>
</dbReference>
<dbReference type="GO" id="GO:0000479">
    <property type="term" value="P:endonucleolytic cleavage of tricistronic rRNA transcript (SSU-rRNA, 5.8S rRNA, LSU-rRNA)"/>
    <property type="evidence" value="ECO:0007669"/>
    <property type="project" value="TreeGrafter"/>
</dbReference>
<feature type="region of interest" description="Disordered" evidence="5">
    <location>
        <begin position="1"/>
        <end position="58"/>
    </location>
</feature>
<gene>
    <name evidence="7" type="ORF">BDP27DRAFT_1324276</name>
</gene>
<dbReference type="InterPro" id="IPR039761">
    <property type="entry name" value="Bms1/Tsr1"/>
</dbReference>
<proteinExistence type="inferred from homology"/>
<dbReference type="PANTHER" id="PTHR12858:SF1">
    <property type="entry name" value="PRE-RRNA-PROCESSING PROTEIN TSR1 HOMOLOG"/>
    <property type="match status" value="1"/>
</dbReference>
<comment type="caution">
    <text evidence="7">The sequence shown here is derived from an EMBL/GenBank/DDBJ whole genome shotgun (WGS) entry which is preliminary data.</text>
</comment>
<dbReference type="PROSITE" id="PS51714">
    <property type="entry name" value="G_BMS1"/>
    <property type="match status" value="1"/>
</dbReference>
<dbReference type="GO" id="GO:0034511">
    <property type="term" value="F:U3 snoRNA binding"/>
    <property type="evidence" value="ECO:0007669"/>
    <property type="project" value="TreeGrafter"/>
</dbReference>
<dbReference type="AlphaFoldDB" id="A0A9P5PVD1"/>
<feature type="compositionally biased region" description="Acidic residues" evidence="5">
    <location>
        <begin position="416"/>
        <end position="432"/>
    </location>
</feature>
<dbReference type="InterPro" id="IPR007034">
    <property type="entry name" value="BMS1_TSR1_C"/>
</dbReference>
<dbReference type="Pfam" id="PF22298">
    <property type="entry name" value="Tsr1_G-like"/>
    <property type="match status" value="1"/>
</dbReference>
<feature type="compositionally biased region" description="Acidic residues" evidence="5">
    <location>
        <begin position="447"/>
        <end position="458"/>
    </location>
</feature>
<feature type="region of interest" description="Disordered" evidence="5">
    <location>
        <begin position="363"/>
        <end position="461"/>
    </location>
</feature>
<feature type="compositionally biased region" description="Basic and acidic residues" evidence="5">
    <location>
        <begin position="433"/>
        <end position="446"/>
    </location>
</feature>
<keyword evidence="8" id="KW-1185">Reference proteome</keyword>
<evidence type="ECO:0000256" key="3">
    <source>
        <dbReference type="ARBA" id="ARBA00023242"/>
    </source>
</evidence>
<sequence>MSTHHHRPSSSLKQSNKTFKSRHTTKGALRDAAKGRTPRTSPKPSSQPIANSANSLRANRRNIAKQIQASKRQTMLDSKRLYATGQKGLSRLVTVISLTPDIDCQAVVKKLAEVVGEEIIDGKLNTPRFKTSIEFLFPSSSFHATLSSLPVSDFLLLLLSPEVEADEAGETLMRTMQSLGVPNVVGVVAPSTAGGNFTPGKKLKEITKSLLSFTQYFVPSLTRLFDLSSASDSDALNALRALCEPTPSQTQIGWRVGRAYAVAETLSFESHNDGEEGEKGRLAITGLVRGAALDPNRLVHVAGWGDYQVDKILSAPSLTAKNPSNPSIDTEEPIILAEPTPSSASSLVSFNAPSLTDELAKEQTWPEEDEMQQNNNGMDSEMGSEIPDAPVGTTPRRIKRVPKGMSEYQASWIVDSDGEDDDEGSEAEDGIAEGDKIDKEEMAVDHDPDDDETEEIETGGEKYNTYIRDQKQKDNNMSTHLNFPDELDTPLETPAQTRFARYRGLRSVRTSPWDPYENLPEEYGKIFSWDSKGDMRAKEWKKSETRLRKRVEKGWEEGVSGGVEPGTRVTIVLKNVPRSVFMHYRSASMPPIPLSLFSLHPHEHKQTVLNFTVSRNTEYEGSVRSKDPLILLVGPRKLRVNPIYSSFESGNPPPNNVHKFERYLLHNSTAGAQGSKNKDGTNTKVGGTNTYMATIYGPVVFSAGGGKVPCVLLKESELKDAADPGPSLRPPSTPILVASGTFHSPSTTRIIAKRVILTGHPFKVHKKTATVRYMFFNADDVSYFSPIQLYTKHGRTGHIKESLGTHGYFKAHFDGPVSQMDTVCMALYKRVYPKWSRG</sequence>
<dbReference type="Pfam" id="PF08142">
    <property type="entry name" value="AARP2CN"/>
    <property type="match status" value="1"/>
</dbReference>
<evidence type="ECO:0000256" key="2">
    <source>
        <dbReference type="ARBA" id="ARBA00022517"/>
    </source>
</evidence>
<feature type="compositionally biased region" description="Polar residues" evidence="5">
    <location>
        <begin position="38"/>
        <end position="48"/>
    </location>
</feature>
<evidence type="ECO:0000259" key="6">
    <source>
        <dbReference type="PROSITE" id="PS51714"/>
    </source>
</evidence>
<dbReference type="GO" id="GO:0000462">
    <property type="term" value="P:maturation of SSU-rRNA from tricistronic rRNA transcript (SSU-rRNA, 5.8S rRNA, LSU-rRNA)"/>
    <property type="evidence" value="ECO:0007669"/>
    <property type="project" value="TreeGrafter"/>
</dbReference>
<keyword evidence="2" id="KW-0690">Ribosome biogenesis</keyword>
<dbReference type="PANTHER" id="PTHR12858">
    <property type="entry name" value="RIBOSOME BIOGENESIS PROTEIN"/>
    <property type="match status" value="1"/>
</dbReference>
<name>A0A9P5PVD1_9AGAR</name>
<feature type="domain" description="Bms1-type G" evidence="6">
    <location>
        <begin position="89"/>
        <end position="248"/>
    </location>
</feature>
<keyword evidence="3" id="KW-0539">Nucleus</keyword>
<accession>A0A9P5PVD1</accession>